<evidence type="ECO:0000313" key="3">
    <source>
        <dbReference type="EMBL" id="GAC33527.1"/>
    </source>
</evidence>
<keyword evidence="2" id="KW-0812">Transmembrane</keyword>
<keyword evidence="4" id="KW-1185">Reference proteome</keyword>
<dbReference type="InterPro" id="IPR000983">
    <property type="entry name" value="Bac_GSPG_pilin"/>
</dbReference>
<dbReference type="Proteomes" id="UP000006322">
    <property type="component" value="Unassembled WGS sequence"/>
</dbReference>
<dbReference type="GO" id="GO:0015628">
    <property type="term" value="P:protein secretion by the type II secretion system"/>
    <property type="evidence" value="ECO:0007669"/>
    <property type="project" value="InterPro"/>
</dbReference>
<dbReference type="EMBL" id="BAER01000064">
    <property type="protein sequence ID" value="GAC33527.1"/>
    <property type="molecule type" value="Genomic_DNA"/>
</dbReference>
<dbReference type="Gene3D" id="3.30.700.10">
    <property type="entry name" value="Glycoprotein, Type 4 Pilin"/>
    <property type="match status" value="1"/>
</dbReference>
<keyword evidence="2" id="KW-1133">Transmembrane helix</keyword>
<name>K6ZTB6_9ALTE</name>
<dbReference type="GO" id="GO:0043683">
    <property type="term" value="P:type IV pilus assembly"/>
    <property type="evidence" value="ECO:0007669"/>
    <property type="project" value="InterPro"/>
</dbReference>
<dbReference type="STRING" id="1129793.GPLA_2629"/>
<evidence type="ECO:0000313" key="4">
    <source>
        <dbReference type="Proteomes" id="UP000006322"/>
    </source>
</evidence>
<evidence type="ECO:0000256" key="1">
    <source>
        <dbReference type="ARBA" id="ARBA00022481"/>
    </source>
</evidence>
<organism evidence="3 4">
    <name type="scientific">Paraglaciecola polaris LMG 21857</name>
    <dbReference type="NCBI Taxonomy" id="1129793"/>
    <lineage>
        <taxon>Bacteria</taxon>
        <taxon>Pseudomonadati</taxon>
        <taxon>Pseudomonadota</taxon>
        <taxon>Gammaproteobacteria</taxon>
        <taxon>Alteromonadales</taxon>
        <taxon>Alteromonadaceae</taxon>
        <taxon>Paraglaciecola</taxon>
    </lineage>
</organism>
<comment type="caution">
    <text evidence="3">The sequence shown here is derived from an EMBL/GenBank/DDBJ whole genome shotgun (WGS) entry which is preliminary data.</text>
</comment>
<evidence type="ECO:0000256" key="2">
    <source>
        <dbReference type="SAM" id="Phobius"/>
    </source>
</evidence>
<dbReference type="InterPro" id="IPR031982">
    <property type="entry name" value="PilE-like"/>
</dbReference>
<reference evidence="4" key="1">
    <citation type="journal article" date="2014" name="Environ. Microbiol.">
        <title>Comparative genomics of the marine bacterial genus Glaciecola reveals the high degree of genomic diversity and genomic characteristic for cold adaptation.</title>
        <authorList>
            <person name="Qin Q.L."/>
            <person name="Xie B.B."/>
            <person name="Yu Y."/>
            <person name="Shu Y.L."/>
            <person name="Rong J.C."/>
            <person name="Zhang Y.J."/>
            <person name="Zhao D.L."/>
            <person name="Chen X.L."/>
            <person name="Zhang X.Y."/>
            <person name="Chen B."/>
            <person name="Zhou B.C."/>
            <person name="Zhang Y.Z."/>
        </authorList>
    </citation>
    <scope>NUCLEOTIDE SEQUENCE [LARGE SCALE GENOMIC DNA]</scope>
    <source>
        <strain evidence="4">LMG 21857</strain>
    </source>
</reference>
<dbReference type="GO" id="GO:0015627">
    <property type="term" value="C:type II protein secretion system complex"/>
    <property type="evidence" value="ECO:0007669"/>
    <property type="project" value="InterPro"/>
</dbReference>
<keyword evidence="2" id="KW-0472">Membrane</keyword>
<keyword evidence="1" id="KW-0488">Methylation</keyword>
<dbReference type="SUPFAM" id="SSF54523">
    <property type="entry name" value="Pili subunits"/>
    <property type="match status" value="1"/>
</dbReference>
<protein>
    <submittedName>
        <fullName evidence="3">Type IV pilus assembly protein PilE</fullName>
    </submittedName>
</protein>
<dbReference type="Pfam" id="PF16732">
    <property type="entry name" value="ComP_DUS"/>
    <property type="match status" value="1"/>
</dbReference>
<gene>
    <name evidence="3" type="primary">pilE</name>
    <name evidence="3" type="ORF">GPLA_2629</name>
</gene>
<accession>K6ZTB6</accession>
<proteinExistence type="predicted"/>
<dbReference type="PROSITE" id="PS00018">
    <property type="entry name" value="EF_HAND_1"/>
    <property type="match status" value="1"/>
</dbReference>
<dbReference type="PRINTS" id="PR00813">
    <property type="entry name" value="BCTERIALGSPG"/>
</dbReference>
<dbReference type="InterPro" id="IPR045584">
    <property type="entry name" value="Pilin-like"/>
</dbReference>
<dbReference type="InterPro" id="IPR018247">
    <property type="entry name" value="EF_Hand_1_Ca_BS"/>
</dbReference>
<sequence>MNKTHTEYQAQSMACSGFSLMELMIAVAIVGIVSTVAYPSYQSYVVDSKRSVAQADLMGFAGQLERHKLANFSYAGAAQGGSDTGVPVIFSSHSPASEPTASKAYNLTIDTLTGSGSAYRIKAQPLVTSHGALYYYSDGRKAWDQNADGSLTTAEFCWRC</sequence>
<dbReference type="AlphaFoldDB" id="K6ZTB6"/>
<dbReference type="NCBIfam" id="TIGR02532">
    <property type="entry name" value="IV_pilin_GFxxxE"/>
    <property type="match status" value="1"/>
</dbReference>
<dbReference type="Pfam" id="PF07963">
    <property type="entry name" value="N_methyl"/>
    <property type="match status" value="1"/>
</dbReference>
<feature type="transmembrane region" description="Helical" evidence="2">
    <location>
        <begin position="20"/>
        <end position="41"/>
    </location>
</feature>
<dbReference type="InterPro" id="IPR012902">
    <property type="entry name" value="N_methyl_site"/>
</dbReference>